<evidence type="ECO:0000256" key="1">
    <source>
        <dbReference type="SAM" id="MobiDB-lite"/>
    </source>
</evidence>
<proteinExistence type="predicted"/>
<name>A0ABR0BQU3_PURLI</name>
<dbReference type="Proteomes" id="UP001287286">
    <property type="component" value="Unassembled WGS sequence"/>
</dbReference>
<reference evidence="2 3" key="1">
    <citation type="journal article" date="2024" name="Microbiol. Resour. Announc.">
        <title>Genome annotations for the ascomycete fungi Trichoderma harzianum, Trichoderma aggressivum, and Purpureocillium lilacinum.</title>
        <authorList>
            <person name="Beijen E.P.W."/>
            <person name="Ohm R.A."/>
        </authorList>
    </citation>
    <scope>NUCLEOTIDE SEQUENCE [LARGE SCALE GENOMIC DNA]</scope>
    <source>
        <strain evidence="2 3">CBS 150709</strain>
    </source>
</reference>
<feature type="region of interest" description="Disordered" evidence="1">
    <location>
        <begin position="257"/>
        <end position="279"/>
    </location>
</feature>
<comment type="caution">
    <text evidence="2">The sequence shown here is derived from an EMBL/GenBank/DDBJ whole genome shotgun (WGS) entry which is preliminary data.</text>
</comment>
<accession>A0ABR0BQU3</accession>
<sequence>MTGAEAGEVVAMDVAGGSSSVRGGGRRRMEEQTKGGRHPGRAEVGWLVVVAQWAPATRPVRRRTGPTAWSSGPGLGAEDATIGLASCKADGEDANNNDEINMLMAGRGTAAQHSTTLHSTPQHRTAAKHCADDASPIQFVPPDTSSVGLRQAFPPLVPLPAPLLSRLHPFVPEPASHAQRVGGRETHRVPAAAAVVELWGYPSVAPRIQSWSACAEEGPSRTELAMPSIGPTACPSTALSPAAAALNCAAARRCGLPREKPTGNPPPPGAVPDSDHARAHHGLSLRAMTAHLCSASPPAWPRGQLPLSAYQG</sequence>
<organism evidence="2 3">
    <name type="scientific">Purpureocillium lilacinum</name>
    <name type="common">Paecilomyces lilacinus</name>
    <dbReference type="NCBI Taxonomy" id="33203"/>
    <lineage>
        <taxon>Eukaryota</taxon>
        <taxon>Fungi</taxon>
        <taxon>Dikarya</taxon>
        <taxon>Ascomycota</taxon>
        <taxon>Pezizomycotina</taxon>
        <taxon>Sordariomycetes</taxon>
        <taxon>Hypocreomycetidae</taxon>
        <taxon>Hypocreales</taxon>
        <taxon>Ophiocordycipitaceae</taxon>
        <taxon>Purpureocillium</taxon>
    </lineage>
</organism>
<protein>
    <submittedName>
        <fullName evidence="2">Uncharacterized protein</fullName>
    </submittedName>
</protein>
<dbReference type="EMBL" id="JAWRVI010000041">
    <property type="protein sequence ID" value="KAK4086409.1"/>
    <property type="molecule type" value="Genomic_DNA"/>
</dbReference>
<evidence type="ECO:0000313" key="2">
    <source>
        <dbReference type="EMBL" id="KAK4086409.1"/>
    </source>
</evidence>
<feature type="region of interest" description="Disordered" evidence="1">
    <location>
        <begin position="1"/>
        <end position="39"/>
    </location>
</feature>
<evidence type="ECO:0000313" key="3">
    <source>
        <dbReference type="Proteomes" id="UP001287286"/>
    </source>
</evidence>
<gene>
    <name evidence="2" type="ORF">Purlil1_9255</name>
</gene>
<keyword evidence="3" id="KW-1185">Reference proteome</keyword>